<feature type="region of interest" description="Disordered" evidence="1">
    <location>
        <begin position="185"/>
        <end position="270"/>
    </location>
</feature>
<reference evidence="3 4" key="1">
    <citation type="submission" date="2018-06" db="EMBL/GenBank/DDBJ databases">
        <title>A transcriptomic atlas of mushroom development highlights an independent origin of complex multicellularity.</title>
        <authorList>
            <consortium name="DOE Joint Genome Institute"/>
            <person name="Krizsan K."/>
            <person name="Almasi E."/>
            <person name="Merenyi Z."/>
            <person name="Sahu N."/>
            <person name="Viragh M."/>
            <person name="Koszo T."/>
            <person name="Mondo S."/>
            <person name="Kiss B."/>
            <person name="Balint B."/>
            <person name="Kues U."/>
            <person name="Barry K."/>
            <person name="Hegedus J.C."/>
            <person name="Henrissat B."/>
            <person name="Johnson J."/>
            <person name="Lipzen A."/>
            <person name="Ohm R."/>
            <person name="Nagy I."/>
            <person name="Pangilinan J."/>
            <person name="Yan J."/>
            <person name="Xiong Y."/>
            <person name="Grigoriev I.V."/>
            <person name="Hibbett D.S."/>
            <person name="Nagy L.G."/>
        </authorList>
    </citation>
    <scope>NUCLEOTIDE SEQUENCE [LARGE SCALE GENOMIC DNA]</scope>
    <source>
        <strain evidence="3 4">SZMC22713</strain>
    </source>
</reference>
<protein>
    <submittedName>
        <fullName evidence="3">Uncharacterized protein</fullName>
    </submittedName>
</protein>
<feature type="compositionally biased region" description="Basic and acidic residues" evidence="1">
    <location>
        <begin position="234"/>
        <end position="244"/>
    </location>
</feature>
<keyword evidence="4" id="KW-1185">Reference proteome</keyword>
<dbReference type="VEuPathDB" id="FungiDB:BD410DRAFT_801789"/>
<name>A0A4Y7Q9T7_9AGAM</name>
<proteinExistence type="predicted"/>
<keyword evidence="2" id="KW-1133">Transmembrane helix</keyword>
<dbReference type="AlphaFoldDB" id="A0A4Y7Q9T7"/>
<sequence length="293" mass="31827">MSSAPSVSFAPIKDATTCTSTTFKWTYVADAKGNPYNLTLSLTNEGLKPQPSPAPPLIAAEQLISGISLQVSTDFSWTWSPVNVPAGRYAIEATVDNNAFTIPESPQFQVLNGTDLSCLTGAPYTTTPEFHDLGKTHGLGHGTIIGIVVGAISALLLTLMAFFLLTRRRRAIARTRQSLPVLRMQRKSMQEQHAQNQNQNPIRESATPTLVAEKTESHMEDAKDEDGPPQLEDSIPRLSRESSGVHRKAVPTYTVTGPEETTTTMGTGEDDAVELNGSRLHYLTPDAPPPQRF</sequence>
<evidence type="ECO:0000313" key="3">
    <source>
        <dbReference type="EMBL" id="TDL24423.1"/>
    </source>
</evidence>
<evidence type="ECO:0000256" key="1">
    <source>
        <dbReference type="SAM" id="MobiDB-lite"/>
    </source>
</evidence>
<dbReference type="EMBL" id="ML170166">
    <property type="protein sequence ID" value="TDL24423.1"/>
    <property type="molecule type" value="Genomic_DNA"/>
</dbReference>
<gene>
    <name evidence="3" type="ORF">BD410DRAFT_801789</name>
</gene>
<feature type="compositionally biased region" description="Low complexity" evidence="1">
    <location>
        <begin position="252"/>
        <end position="267"/>
    </location>
</feature>
<feature type="compositionally biased region" description="Polar residues" evidence="1">
    <location>
        <begin position="191"/>
        <end position="208"/>
    </location>
</feature>
<evidence type="ECO:0000256" key="2">
    <source>
        <dbReference type="SAM" id="Phobius"/>
    </source>
</evidence>
<keyword evidence="2" id="KW-0812">Transmembrane</keyword>
<organism evidence="3 4">
    <name type="scientific">Rickenella mellea</name>
    <dbReference type="NCBI Taxonomy" id="50990"/>
    <lineage>
        <taxon>Eukaryota</taxon>
        <taxon>Fungi</taxon>
        <taxon>Dikarya</taxon>
        <taxon>Basidiomycota</taxon>
        <taxon>Agaricomycotina</taxon>
        <taxon>Agaricomycetes</taxon>
        <taxon>Hymenochaetales</taxon>
        <taxon>Rickenellaceae</taxon>
        <taxon>Rickenella</taxon>
    </lineage>
</organism>
<keyword evidence="2" id="KW-0472">Membrane</keyword>
<dbReference type="Proteomes" id="UP000294933">
    <property type="component" value="Unassembled WGS sequence"/>
</dbReference>
<evidence type="ECO:0000313" key="4">
    <source>
        <dbReference type="Proteomes" id="UP000294933"/>
    </source>
</evidence>
<dbReference type="STRING" id="50990.A0A4Y7Q9T7"/>
<feature type="transmembrane region" description="Helical" evidence="2">
    <location>
        <begin position="144"/>
        <end position="166"/>
    </location>
</feature>
<accession>A0A4Y7Q9T7</accession>
<dbReference type="OrthoDB" id="3266934at2759"/>